<keyword evidence="3" id="KW-0231">Viral genome packaging</keyword>
<evidence type="ECO:0000256" key="3">
    <source>
        <dbReference type="ARBA" id="ARBA00023219"/>
    </source>
</evidence>
<evidence type="ECO:0000256" key="1">
    <source>
        <dbReference type="ARBA" id="ARBA00004328"/>
    </source>
</evidence>
<dbReference type="AlphaFoldDB" id="A0A1C3RDQ2"/>
<dbReference type="InterPro" id="IPR020991">
    <property type="entry name" value="Connector_podovirus"/>
</dbReference>
<dbReference type="EMBL" id="FLYE01000002">
    <property type="protein sequence ID" value="SCA55385.1"/>
    <property type="molecule type" value="Genomic_DNA"/>
</dbReference>
<evidence type="ECO:0000313" key="4">
    <source>
        <dbReference type="EMBL" id="SCA55385.1"/>
    </source>
</evidence>
<comment type="subcellular location">
    <subcellularLocation>
        <location evidence="1">Virion</location>
    </subcellularLocation>
</comment>
<name>A0A1C3RDQ2_9PROT</name>
<proteinExistence type="predicted"/>
<organism evidence="4 5">
    <name type="scientific">Candidatus Terasakiella magnetica</name>
    <dbReference type="NCBI Taxonomy" id="1867952"/>
    <lineage>
        <taxon>Bacteria</taxon>
        <taxon>Pseudomonadati</taxon>
        <taxon>Pseudomonadota</taxon>
        <taxon>Alphaproteobacteria</taxon>
        <taxon>Rhodospirillales</taxon>
        <taxon>Terasakiellaceae</taxon>
        <taxon>Terasakiella</taxon>
    </lineage>
</organism>
<reference evidence="4 5" key="1">
    <citation type="submission" date="2016-07" db="EMBL/GenBank/DDBJ databases">
        <authorList>
            <person name="Lefevre C.T."/>
        </authorList>
    </citation>
    <scope>NUCLEOTIDE SEQUENCE [LARGE SCALE GENOMIC DNA]</scope>
    <source>
        <strain evidence="4">PR1</strain>
    </source>
</reference>
<keyword evidence="5" id="KW-1185">Reference proteome</keyword>
<dbReference type="Proteomes" id="UP000231658">
    <property type="component" value="Unassembled WGS sequence"/>
</dbReference>
<protein>
    <submittedName>
        <fullName evidence="4">Bacteriophage head-to-tail connecting protein</fullName>
    </submittedName>
</protein>
<evidence type="ECO:0000313" key="5">
    <source>
        <dbReference type="Proteomes" id="UP000231658"/>
    </source>
</evidence>
<accession>A0A1C3RDQ2</accession>
<dbReference type="Pfam" id="PF12236">
    <property type="entry name" value="Head-tail_con"/>
    <property type="match status" value="1"/>
</dbReference>
<gene>
    <name evidence="4" type="ORF">MTBPR1_100026</name>
</gene>
<dbReference type="STRING" id="1867952.MTBPR1_100026"/>
<sequence>MDQLAASMLAHLTPPWARWFGLTAGPDVEEGEIESLNQDLDKASAMLQTHFERSNFSIEMHQCFLDLVTVGSACLLFEEAPPGEASAFRFTAVPLSQVMMEEGVNGMLSDTFRRSEMSLDHLRARFAESKLPHDMVARAEKNKDELFSVVEAVIENGPRFEYMAVLEHGHGGLGEPTLLRRGVFSHSPFIGFRWLKAPGESYGRSPVMKALPDIKTANKVVELALKNASIAVTGIWQADDDGVLNPATIKLVPGTIIPKAVGSAGLTPLQSPGSFDLSQVVLEELRKRIRHALLADKLGATESKQMTATEVLERSAEMARILGATYGRLQAELLTPLVVRALAVLNRRGEINGLRIDGRYIDLQYKSPLARQQTRKEAQDILAWIQSLNSLGPEAMGLIDPLKAARFLAKAYGVPGEILRSEEDMQQAGQGQLPGMPANMDMGQIGEMAQELMQNPEQMQEMMKELNNVQQQ</sequence>
<evidence type="ECO:0000256" key="2">
    <source>
        <dbReference type="ARBA" id="ARBA00022612"/>
    </source>
</evidence>
<keyword evidence="2" id="KW-1188">Viral release from host cell</keyword>